<evidence type="ECO:0000313" key="1">
    <source>
        <dbReference type="EMBL" id="EFE87310.1"/>
    </source>
</evidence>
<dbReference type="STRING" id="546275.FUSPEROL_00726"/>
<dbReference type="EMBL" id="ACJY01000042">
    <property type="protein sequence ID" value="EFE87310.1"/>
    <property type="molecule type" value="Genomic_DNA"/>
</dbReference>
<evidence type="ECO:0008006" key="3">
    <source>
        <dbReference type="Google" id="ProtNLM"/>
    </source>
</evidence>
<dbReference type="Proteomes" id="UP000003748">
    <property type="component" value="Unassembled WGS sequence"/>
</dbReference>
<sequence length="256" mass="30667">MKNNKLERSKNMKIDKIAILNDISSDNINLISFLDTFAKFSQNTEDIEEFIYFNENISQSFFELTDLKKEDLEDILDILKIIKDKSKKEDFDIYGEEVERGISEINWLIEEKNLYQNIFQEFDNKKVLDKNSIVNELYKDEDASQSQYLIKTFSNKLWKELDEETIVNFLNGLDFYYLSNEAYFFILPACIRYGLEKFENNEQLDYLTFFLSDKERVNYADEKIKSLVTSYLNLLKKLNFSGYFEKEEKECLELWK</sequence>
<evidence type="ECO:0000313" key="2">
    <source>
        <dbReference type="Proteomes" id="UP000003748"/>
    </source>
</evidence>
<dbReference type="HOGENOM" id="CLU_1132312_0_0_0"/>
<organism evidence="1 2">
    <name type="scientific">Fusobacterium periodonticum ATCC 33693</name>
    <dbReference type="NCBI Taxonomy" id="546275"/>
    <lineage>
        <taxon>Bacteria</taxon>
        <taxon>Fusobacteriati</taxon>
        <taxon>Fusobacteriota</taxon>
        <taxon>Fusobacteriia</taxon>
        <taxon>Fusobacteriales</taxon>
        <taxon>Fusobacteriaceae</taxon>
        <taxon>Fusobacterium</taxon>
    </lineage>
</organism>
<proteinExistence type="predicted"/>
<accession>D4CTK5</accession>
<reference evidence="1 2" key="1">
    <citation type="submission" date="2010-02" db="EMBL/GenBank/DDBJ databases">
        <authorList>
            <person name="Weinstock G."/>
            <person name="Sodergren E."/>
            <person name="Clifton S."/>
            <person name="Fulton L."/>
            <person name="Fulton B."/>
            <person name="Courtney L."/>
            <person name="Fronick C."/>
            <person name="Harrison M."/>
            <person name="Strong C."/>
            <person name="Farmer C."/>
            <person name="Delahaunty K."/>
            <person name="Markovic C."/>
            <person name="Hall O."/>
            <person name="Minx P."/>
            <person name="Tomlinson C."/>
            <person name="Mitreva M."/>
            <person name="Nelson J."/>
            <person name="Hou S."/>
            <person name="Wollam A."/>
            <person name="Pepin K.H."/>
            <person name="Johnson M."/>
            <person name="Bhonagiri V."/>
            <person name="Zhang X."/>
            <person name="Suruliraj S."/>
            <person name="Warren W."/>
            <person name="Chinwalla A."/>
            <person name="Mardis E.R."/>
            <person name="Wilson R.K."/>
        </authorList>
    </citation>
    <scope>NUCLEOTIDE SEQUENCE [LARGE SCALE GENOMIC DNA]</scope>
    <source>
        <strain evidence="1 2">ATCC 33693</strain>
    </source>
</reference>
<dbReference type="eggNOG" id="ENOG5033974">
    <property type="taxonomic scope" value="Bacteria"/>
</dbReference>
<protein>
    <recommendedName>
        <fullName evidence="3">Primosomal protein N</fullName>
    </recommendedName>
</protein>
<name>D4CTK5_9FUSO</name>
<dbReference type="AlphaFoldDB" id="D4CTK5"/>
<comment type="caution">
    <text evidence="1">The sequence shown here is derived from an EMBL/GenBank/DDBJ whole genome shotgun (WGS) entry which is preliminary data.</text>
</comment>
<gene>
    <name evidence="1" type="ORF">FUSPEROL_00726</name>
</gene>